<name>A0A2U2ALV4_9GAMM</name>
<dbReference type="GO" id="GO:0016787">
    <property type="term" value="F:hydrolase activity"/>
    <property type="evidence" value="ECO:0007669"/>
    <property type="project" value="UniProtKB-KW"/>
</dbReference>
<dbReference type="InterPro" id="IPR050300">
    <property type="entry name" value="GDXG_lipolytic_enzyme"/>
</dbReference>
<evidence type="ECO:0000313" key="4">
    <source>
        <dbReference type="Proteomes" id="UP000244948"/>
    </source>
</evidence>
<evidence type="ECO:0000256" key="1">
    <source>
        <dbReference type="ARBA" id="ARBA00022801"/>
    </source>
</evidence>
<evidence type="ECO:0000259" key="2">
    <source>
        <dbReference type="Pfam" id="PF20434"/>
    </source>
</evidence>
<dbReference type="PANTHER" id="PTHR48081">
    <property type="entry name" value="AB HYDROLASE SUPERFAMILY PROTEIN C4A8.06C"/>
    <property type="match status" value="1"/>
</dbReference>
<dbReference type="Gene3D" id="3.40.50.1820">
    <property type="entry name" value="alpha/beta hydrolase"/>
    <property type="match status" value="1"/>
</dbReference>
<dbReference type="AlphaFoldDB" id="A0A2U2ALV4"/>
<gene>
    <name evidence="3" type="ORF">DC082_00785</name>
</gene>
<comment type="caution">
    <text evidence="3">The sequence shown here is derived from an EMBL/GenBank/DDBJ whole genome shotgun (WGS) entry which is preliminary data.</text>
</comment>
<dbReference type="Pfam" id="PF20434">
    <property type="entry name" value="BD-FAE"/>
    <property type="match status" value="1"/>
</dbReference>
<accession>A0A2U2ALV4</accession>
<dbReference type="InterPro" id="IPR029058">
    <property type="entry name" value="AB_hydrolase_fold"/>
</dbReference>
<dbReference type="EMBL" id="QEWR01000002">
    <property type="protein sequence ID" value="PWD84116.1"/>
    <property type="molecule type" value="Genomic_DNA"/>
</dbReference>
<dbReference type="Proteomes" id="UP000244948">
    <property type="component" value="Unassembled WGS sequence"/>
</dbReference>
<reference evidence="3 4" key="1">
    <citation type="journal article" date="2018" name="Genome Announc.">
        <title>Ignatzschineria cameli sp. nov., isolated from necrotic foot tissue of dromedaries (Camelus dromedarius) and associated maggots (Wohlfahrtia species) in Dubai.</title>
        <authorList>
            <person name="Tsang C.C."/>
            <person name="Tang J.Y."/>
            <person name="Fong J.Y."/>
            <person name="Kinne J."/>
            <person name="Lee H.H."/>
            <person name="Joseph M."/>
            <person name="Jose S."/>
            <person name="Schuster R.K."/>
            <person name="Tang Y."/>
            <person name="Sivakumar S."/>
            <person name="Chen J.H."/>
            <person name="Teng J.L."/>
            <person name="Lau S.K."/>
            <person name="Wernery U."/>
            <person name="Woo P.C."/>
        </authorList>
    </citation>
    <scope>NUCLEOTIDE SEQUENCE [LARGE SCALE GENOMIC DNA]</scope>
    <source>
        <strain evidence="3 4">KCTC 22643</strain>
    </source>
</reference>
<feature type="domain" description="BD-FAE-like" evidence="2">
    <location>
        <begin position="68"/>
        <end position="166"/>
    </location>
</feature>
<dbReference type="PANTHER" id="PTHR48081:SF33">
    <property type="entry name" value="KYNURENINE FORMAMIDASE"/>
    <property type="match status" value="1"/>
</dbReference>
<sequence>MKKRYHYDNSATVADEGRILDDFKIRSKIAYERYPHIFNCSYLTKHDKINDKKALQRRSFLKDRATYDLFLNQKESKGTILFIHGGYWQWCDKTDFAFIAQPILAAGYHLLLIEYPLAPTATLTEINRAITIALDYLYRYEKRIDQTQPTLLIGHSAGAHLAALNANHPLIDEVWLLSGLYQLESIAKSHLNRALQLSPKEIELLSPQSLPAPMGKEIKIIVGQNELPELIYQSLTYHQKLSTEGAESELILLPSDHYTILDDLFNQLDRFSP</sequence>
<keyword evidence="4" id="KW-1185">Reference proteome</keyword>
<dbReference type="RefSeq" id="WP_109235324.1">
    <property type="nucleotide sequence ID" value="NZ_BMXZ01000001.1"/>
</dbReference>
<proteinExistence type="predicted"/>
<protein>
    <recommendedName>
        <fullName evidence="2">BD-FAE-like domain-containing protein</fullName>
    </recommendedName>
</protein>
<keyword evidence="1" id="KW-0378">Hydrolase</keyword>
<dbReference type="InterPro" id="IPR049492">
    <property type="entry name" value="BD-FAE-like_dom"/>
</dbReference>
<organism evidence="3 4">
    <name type="scientific">Ignatzschineria indica</name>
    <dbReference type="NCBI Taxonomy" id="472583"/>
    <lineage>
        <taxon>Bacteria</taxon>
        <taxon>Pseudomonadati</taxon>
        <taxon>Pseudomonadota</taxon>
        <taxon>Gammaproteobacteria</taxon>
        <taxon>Cardiobacteriales</taxon>
        <taxon>Ignatzschineriaceae</taxon>
        <taxon>Ignatzschineria</taxon>
    </lineage>
</organism>
<dbReference type="SUPFAM" id="SSF53474">
    <property type="entry name" value="alpha/beta-Hydrolases"/>
    <property type="match status" value="1"/>
</dbReference>
<evidence type="ECO:0000313" key="3">
    <source>
        <dbReference type="EMBL" id="PWD84116.1"/>
    </source>
</evidence>